<dbReference type="Proteomes" id="UP001280581">
    <property type="component" value="Unassembled WGS sequence"/>
</dbReference>
<accession>A0AAN6LU34</accession>
<dbReference type="PANTHER" id="PTHR43780:SF2">
    <property type="entry name" value="1-AMINOCYCLOPROPANE-1-CARBOXYLATE DEAMINASE-RELATED"/>
    <property type="match status" value="1"/>
</dbReference>
<gene>
    <name evidence="7" type="ORF">GRF29_106g694437</name>
</gene>
<feature type="active site" description="Nucleophile" evidence="4">
    <location>
        <position position="86"/>
    </location>
</feature>
<reference evidence="7 8" key="1">
    <citation type="submission" date="2021-02" db="EMBL/GenBank/DDBJ databases">
        <title>Genome assembly of Pseudopithomyces chartarum.</title>
        <authorList>
            <person name="Jauregui R."/>
            <person name="Singh J."/>
            <person name="Voisey C."/>
        </authorList>
    </citation>
    <scope>NUCLEOTIDE SEQUENCE [LARGE SCALE GENOMIC DNA]</scope>
    <source>
        <strain evidence="7 8">AGR01</strain>
    </source>
</reference>
<evidence type="ECO:0000256" key="2">
    <source>
        <dbReference type="ARBA" id="ARBA00008639"/>
    </source>
</evidence>
<feature type="modified residue" description="N6-(pyridoxal phosphate)lysine" evidence="5">
    <location>
        <position position="59"/>
    </location>
</feature>
<dbReference type="InterPro" id="IPR027278">
    <property type="entry name" value="ACCD_DCysDesulf"/>
</dbReference>
<dbReference type="GO" id="GO:0019148">
    <property type="term" value="F:D-cysteine desulfhydrase activity"/>
    <property type="evidence" value="ECO:0007669"/>
    <property type="project" value="TreeGrafter"/>
</dbReference>
<dbReference type="PANTHER" id="PTHR43780">
    <property type="entry name" value="1-AMINOCYCLOPROPANE-1-CARBOXYLATE DEAMINASE-RELATED"/>
    <property type="match status" value="1"/>
</dbReference>
<organism evidence="7 8">
    <name type="scientific">Pseudopithomyces chartarum</name>
    <dbReference type="NCBI Taxonomy" id="1892770"/>
    <lineage>
        <taxon>Eukaryota</taxon>
        <taxon>Fungi</taxon>
        <taxon>Dikarya</taxon>
        <taxon>Ascomycota</taxon>
        <taxon>Pezizomycotina</taxon>
        <taxon>Dothideomycetes</taxon>
        <taxon>Pleosporomycetidae</taxon>
        <taxon>Pleosporales</taxon>
        <taxon>Massarineae</taxon>
        <taxon>Didymosphaeriaceae</taxon>
        <taxon>Pseudopithomyces</taxon>
    </lineage>
</organism>
<evidence type="ECO:0000256" key="1">
    <source>
        <dbReference type="ARBA" id="ARBA00001933"/>
    </source>
</evidence>
<evidence type="ECO:0000256" key="5">
    <source>
        <dbReference type="PIRSR" id="PIRSR006278-2"/>
    </source>
</evidence>
<feature type="domain" description="Tryptophan synthase beta chain-like PALP" evidence="6">
    <location>
        <begin position="23"/>
        <end position="334"/>
    </location>
</feature>
<dbReference type="PIRSF" id="PIRSF006278">
    <property type="entry name" value="ACCD_DCysDesulf"/>
    <property type="match status" value="1"/>
</dbReference>
<dbReference type="InterPro" id="IPR001926">
    <property type="entry name" value="TrpB-like_PALP"/>
</dbReference>
<evidence type="ECO:0000256" key="4">
    <source>
        <dbReference type="PIRSR" id="PIRSR006278-1"/>
    </source>
</evidence>
<sequence length="346" mass="37354">MQNDLVPLVFSQYPKANLTWNIATPIERLDRLTAAVNSQSVLFIKRDDCNSGLAFGGNKLRKLEYVIGDALAKGVDTLVTTGGVQSNHMRQTVAAANRHGLHTVLAPRDAVPSYSKEYKDLGNVQLDQILGATILSIGTTQEEAEEYVTKRGGKPYWIPSGASAHPLGGLGYAQWAFELIGQEKAMDTKFDTIIVTCASGSTLGGMVAGFKLAEKMGFEGNRSGKRRIIGIQAMTQTKEEVTKLVLDSATRTGILLGLASGDISSDDFEIDGRFNAGQYGKLDVQTIDAMKELARLEGILTDPVYTGKALTAMLHKLRAGEFIHSQQVMFVHTGGQAAISAYPELK</sequence>
<name>A0AAN6LU34_9PLEO</name>
<comment type="caution">
    <text evidence="7">The sequence shown here is derived from an EMBL/GenBank/DDBJ whole genome shotgun (WGS) entry which is preliminary data.</text>
</comment>
<evidence type="ECO:0000256" key="3">
    <source>
        <dbReference type="ARBA" id="ARBA00022898"/>
    </source>
</evidence>
<keyword evidence="8" id="KW-1185">Reference proteome</keyword>
<dbReference type="AlphaFoldDB" id="A0AAN6LU34"/>
<keyword evidence="3 5" id="KW-0663">Pyridoxal phosphate</keyword>
<dbReference type="Pfam" id="PF00291">
    <property type="entry name" value="PALP"/>
    <property type="match status" value="1"/>
</dbReference>
<evidence type="ECO:0000313" key="8">
    <source>
        <dbReference type="Proteomes" id="UP001280581"/>
    </source>
</evidence>
<dbReference type="SUPFAM" id="SSF53686">
    <property type="entry name" value="Tryptophan synthase beta subunit-like PLP-dependent enzymes"/>
    <property type="match status" value="1"/>
</dbReference>
<comment type="cofactor">
    <cofactor evidence="1">
        <name>pyridoxal 5'-phosphate</name>
        <dbReference type="ChEBI" id="CHEBI:597326"/>
    </cofactor>
</comment>
<proteinExistence type="inferred from homology"/>
<dbReference type="InterPro" id="IPR036052">
    <property type="entry name" value="TrpB-like_PALP_sf"/>
</dbReference>
<evidence type="ECO:0000259" key="6">
    <source>
        <dbReference type="Pfam" id="PF00291"/>
    </source>
</evidence>
<evidence type="ECO:0000313" key="7">
    <source>
        <dbReference type="EMBL" id="KAK3203804.1"/>
    </source>
</evidence>
<comment type="similarity">
    <text evidence="2">Belongs to the ACC deaminase/D-cysteine desulfhydrase family.</text>
</comment>
<dbReference type="EMBL" id="WVTA01000010">
    <property type="protein sequence ID" value="KAK3203804.1"/>
    <property type="molecule type" value="Genomic_DNA"/>
</dbReference>
<dbReference type="Gene3D" id="3.40.50.1100">
    <property type="match status" value="2"/>
</dbReference>
<protein>
    <recommendedName>
        <fullName evidence="6">Tryptophan synthase beta chain-like PALP domain-containing protein</fullName>
    </recommendedName>
</protein>